<dbReference type="PANTHER" id="PTHR11732">
    <property type="entry name" value="ALDO/KETO REDUCTASE"/>
    <property type="match status" value="1"/>
</dbReference>
<dbReference type="OrthoDB" id="9804790at2"/>
<comment type="caution">
    <text evidence="8">The sequence shown here is derived from an EMBL/GenBank/DDBJ whole genome shotgun (WGS) entry which is preliminary data.</text>
</comment>
<keyword evidence="9" id="KW-1185">Reference proteome</keyword>
<feature type="domain" description="NADP-dependent oxidoreductase" evidence="7">
    <location>
        <begin position="20"/>
        <end position="304"/>
    </location>
</feature>
<evidence type="ECO:0000256" key="3">
    <source>
        <dbReference type="ARBA" id="ARBA00049445"/>
    </source>
</evidence>
<feature type="site" description="Lowers pKa of active site Tyr" evidence="6">
    <location>
        <position position="81"/>
    </location>
</feature>
<name>A0A5C6ATF7_9BACT</name>
<dbReference type="FunFam" id="3.20.20.100:FF:000002">
    <property type="entry name" value="2,5-diketo-D-gluconic acid reductase A"/>
    <property type="match status" value="1"/>
</dbReference>
<dbReference type="PROSITE" id="PS00798">
    <property type="entry name" value="ALDOKETO_REDUCTASE_1"/>
    <property type="match status" value="1"/>
</dbReference>
<evidence type="ECO:0000256" key="2">
    <source>
        <dbReference type="ARBA" id="ARBA00023002"/>
    </source>
</evidence>
<dbReference type="Pfam" id="PF00248">
    <property type="entry name" value="Aldo_ket_red"/>
    <property type="match status" value="1"/>
</dbReference>
<evidence type="ECO:0000259" key="7">
    <source>
        <dbReference type="Pfam" id="PF00248"/>
    </source>
</evidence>
<organism evidence="8 9">
    <name type="scientific">Stieleria varia</name>
    <dbReference type="NCBI Taxonomy" id="2528005"/>
    <lineage>
        <taxon>Bacteria</taxon>
        <taxon>Pseudomonadati</taxon>
        <taxon>Planctomycetota</taxon>
        <taxon>Planctomycetia</taxon>
        <taxon>Pirellulales</taxon>
        <taxon>Pirellulaceae</taxon>
        <taxon>Stieleria</taxon>
    </lineage>
</organism>
<sequence>MSDAVPSFSLRSGSKIPSVGLGLWKIDQDATAGVVRDAIKVGYRHLDAACDYGNEKQAGEGIASAIGDGLASRDDLWVTSKLWNTYHRPEHVRAACERSLRDLQLEHLDLYLMHFPISQAFVPFEKRYPPGWFFDPDAGEPGIKEDPVPIRETWQAMNELVDAGLVREIGVCNFGTSLLRDLMASSDTHPAVLQIELHPYLTQNKLIRFCNESQIHVTGFSPLGALSYFSLGMAEPAESVIEQPVVKEIAANHDRTPAQILLRWGVQRGTSVVPKTSRVERLRENLAIADIALTDDEMNAISTLDRHRRFNDPGDFAEAAFNTFYPIYE</sequence>
<dbReference type="EC" id="1.1.1.274" evidence="8"/>
<dbReference type="SUPFAM" id="SSF51430">
    <property type="entry name" value="NAD(P)-linked oxidoreductase"/>
    <property type="match status" value="1"/>
</dbReference>
<evidence type="ECO:0000256" key="5">
    <source>
        <dbReference type="PIRSR" id="PIRSR000097-2"/>
    </source>
</evidence>
<evidence type="ECO:0000256" key="4">
    <source>
        <dbReference type="PIRSR" id="PIRSR000097-1"/>
    </source>
</evidence>
<dbReference type="GO" id="GO:1990002">
    <property type="term" value="F:methylglyoxal reductase (NADPH) (acetol producing) activity"/>
    <property type="evidence" value="ECO:0007669"/>
    <property type="project" value="RHEA"/>
</dbReference>
<dbReference type="Gene3D" id="3.20.20.100">
    <property type="entry name" value="NADP-dependent oxidoreductase domain"/>
    <property type="match status" value="1"/>
</dbReference>
<feature type="binding site" evidence="5">
    <location>
        <position position="114"/>
    </location>
    <ligand>
        <name>substrate</name>
    </ligand>
</feature>
<dbReference type="InterPro" id="IPR020471">
    <property type="entry name" value="AKR"/>
</dbReference>
<comment type="similarity">
    <text evidence="1">Belongs to the aldo/keto reductase family.</text>
</comment>
<evidence type="ECO:0000256" key="6">
    <source>
        <dbReference type="PIRSR" id="PIRSR000097-3"/>
    </source>
</evidence>
<dbReference type="InterPro" id="IPR023210">
    <property type="entry name" value="NADP_OxRdtase_dom"/>
</dbReference>
<dbReference type="PIRSF" id="PIRSF000097">
    <property type="entry name" value="AKR"/>
    <property type="match status" value="1"/>
</dbReference>
<dbReference type="PRINTS" id="PR00069">
    <property type="entry name" value="ALDKETRDTASE"/>
</dbReference>
<dbReference type="GO" id="GO:0050580">
    <property type="term" value="F:2,5-didehydrogluconate reductase activity"/>
    <property type="evidence" value="ECO:0007669"/>
    <property type="project" value="UniProtKB-EC"/>
</dbReference>
<gene>
    <name evidence="8" type="primary">dkgA</name>
    <name evidence="8" type="ORF">Pla52n_37860</name>
</gene>
<dbReference type="InterPro" id="IPR036812">
    <property type="entry name" value="NAD(P)_OxRdtase_dom_sf"/>
</dbReference>
<dbReference type="PROSITE" id="PS00062">
    <property type="entry name" value="ALDOKETO_REDUCTASE_2"/>
    <property type="match status" value="1"/>
</dbReference>
<proteinExistence type="inferred from homology"/>
<dbReference type="AlphaFoldDB" id="A0A5C6ATF7"/>
<reference evidence="8 9" key="1">
    <citation type="submission" date="2019-02" db="EMBL/GenBank/DDBJ databases">
        <title>Deep-cultivation of Planctomycetes and their phenomic and genomic characterization uncovers novel biology.</title>
        <authorList>
            <person name="Wiegand S."/>
            <person name="Jogler M."/>
            <person name="Boedeker C."/>
            <person name="Pinto D."/>
            <person name="Vollmers J."/>
            <person name="Rivas-Marin E."/>
            <person name="Kohn T."/>
            <person name="Peeters S.H."/>
            <person name="Heuer A."/>
            <person name="Rast P."/>
            <person name="Oberbeckmann S."/>
            <person name="Bunk B."/>
            <person name="Jeske O."/>
            <person name="Meyerdierks A."/>
            <person name="Storesund J.E."/>
            <person name="Kallscheuer N."/>
            <person name="Luecker S."/>
            <person name="Lage O.M."/>
            <person name="Pohl T."/>
            <person name="Merkel B.J."/>
            <person name="Hornburger P."/>
            <person name="Mueller R.-W."/>
            <person name="Bruemmer F."/>
            <person name="Labrenz M."/>
            <person name="Spormann A.M."/>
            <person name="Op Den Camp H."/>
            <person name="Overmann J."/>
            <person name="Amann R."/>
            <person name="Jetten M.S.M."/>
            <person name="Mascher T."/>
            <person name="Medema M.H."/>
            <person name="Devos D.P."/>
            <person name="Kaster A.-K."/>
            <person name="Ovreas L."/>
            <person name="Rohde M."/>
            <person name="Galperin M.Y."/>
            <person name="Jogler C."/>
        </authorList>
    </citation>
    <scope>NUCLEOTIDE SEQUENCE [LARGE SCALE GENOMIC DNA]</scope>
    <source>
        <strain evidence="8 9">Pla52n</strain>
    </source>
</reference>
<dbReference type="EMBL" id="SJPN01000004">
    <property type="protein sequence ID" value="TWU02727.1"/>
    <property type="molecule type" value="Genomic_DNA"/>
</dbReference>
<dbReference type="InterPro" id="IPR018170">
    <property type="entry name" value="Aldo/ket_reductase_CS"/>
</dbReference>
<dbReference type="Proteomes" id="UP000320176">
    <property type="component" value="Unassembled WGS sequence"/>
</dbReference>
<accession>A0A5C6ATF7</accession>
<evidence type="ECO:0000313" key="9">
    <source>
        <dbReference type="Proteomes" id="UP000320176"/>
    </source>
</evidence>
<feature type="active site" description="Proton donor" evidence="4">
    <location>
        <position position="52"/>
    </location>
</feature>
<keyword evidence="2 8" id="KW-0560">Oxidoreductase</keyword>
<evidence type="ECO:0000256" key="1">
    <source>
        <dbReference type="ARBA" id="ARBA00007905"/>
    </source>
</evidence>
<comment type="catalytic activity">
    <reaction evidence="3">
        <text>hydroxyacetone + NADP(+) = methylglyoxal + NADPH + H(+)</text>
        <dbReference type="Rhea" id="RHEA:27986"/>
        <dbReference type="ChEBI" id="CHEBI:15378"/>
        <dbReference type="ChEBI" id="CHEBI:17158"/>
        <dbReference type="ChEBI" id="CHEBI:27957"/>
        <dbReference type="ChEBI" id="CHEBI:57783"/>
        <dbReference type="ChEBI" id="CHEBI:58349"/>
    </reaction>
</comment>
<dbReference type="RefSeq" id="WP_146521001.1">
    <property type="nucleotide sequence ID" value="NZ_CP151726.1"/>
</dbReference>
<protein>
    <submittedName>
        <fullName evidence="8">2,5-diketo-D-gluconic acid reductase A</fullName>
        <ecNumber evidence="8">1.1.1.274</ecNumber>
    </submittedName>
</protein>
<evidence type="ECO:0000313" key="8">
    <source>
        <dbReference type="EMBL" id="TWU02727.1"/>
    </source>
</evidence>